<evidence type="ECO:0000313" key="9">
    <source>
        <dbReference type="Proteomes" id="UP000001299"/>
    </source>
</evidence>
<keyword evidence="5" id="KW-0408">Iron</keyword>
<accession>E0RY61</accession>
<proteinExistence type="predicted"/>
<dbReference type="Pfam" id="PF04015">
    <property type="entry name" value="DUF362"/>
    <property type="match status" value="1"/>
</dbReference>
<dbReference type="GO" id="GO:0046872">
    <property type="term" value="F:metal ion binding"/>
    <property type="evidence" value="ECO:0007669"/>
    <property type="project" value="UniProtKB-KW"/>
</dbReference>
<dbReference type="eggNOG" id="COG1143">
    <property type="taxonomic scope" value="Bacteria"/>
</dbReference>
<reference evidence="8 9" key="1">
    <citation type="journal article" date="2010" name="PLoS ONE">
        <title>The glycobiome of the rumen bacterium Butyrivibrio proteoclasticus B316(T) highlights adaptation to a polysaccharide-rich environment.</title>
        <authorList>
            <person name="Kelly W.J."/>
            <person name="Leahy S.C."/>
            <person name="Altermann E."/>
            <person name="Yeoman C.J."/>
            <person name="Dunne J.C."/>
            <person name="Kong Z."/>
            <person name="Pacheco D.M."/>
            <person name="Li D."/>
            <person name="Noel S.J."/>
            <person name="Moon C.D."/>
            <person name="Cookson A.L."/>
            <person name="Attwood G.T."/>
        </authorList>
    </citation>
    <scope>NUCLEOTIDE SEQUENCE [LARGE SCALE GENOMIC DNA]</scope>
    <source>
        <strain evidence="9">ATCC 51982 / DSM 14932 / B316</strain>
    </source>
</reference>
<dbReference type="Pfam" id="PF12838">
    <property type="entry name" value="Fer4_7"/>
    <property type="match status" value="1"/>
</dbReference>
<name>E0RY61_BUTPB</name>
<dbReference type="InterPro" id="IPR050157">
    <property type="entry name" value="PSI_iron-sulfur_center"/>
</dbReference>
<dbReference type="KEGG" id="bpb:bpr_I2283"/>
<dbReference type="InterPro" id="IPR017896">
    <property type="entry name" value="4Fe4S_Fe-S-bd"/>
</dbReference>
<gene>
    <name evidence="8" type="ordered locus">bpr_I2283</name>
</gene>
<feature type="domain" description="4Fe-4S ferredoxin-type" evidence="7">
    <location>
        <begin position="359"/>
        <end position="388"/>
    </location>
</feature>
<feature type="domain" description="4Fe-4S ferredoxin-type" evidence="7">
    <location>
        <begin position="326"/>
        <end position="355"/>
    </location>
</feature>
<evidence type="ECO:0000256" key="5">
    <source>
        <dbReference type="ARBA" id="ARBA00023004"/>
    </source>
</evidence>
<dbReference type="InterPro" id="IPR007160">
    <property type="entry name" value="DUF362"/>
</dbReference>
<dbReference type="STRING" id="515622.bpr_I2283"/>
<evidence type="ECO:0000256" key="6">
    <source>
        <dbReference type="ARBA" id="ARBA00023014"/>
    </source>
</evidence>
<dbReference type="Proteomes" id="UP000001299">
    <property type="component" value="Chromosome 1"/>
</dbReference>
<evidence type="ECO:0000256" key="4">
    <source>
        <dbReference type="ARBA" id="ARBA00022723"/>
    </source>
</evidence>
<evidence type="ECO:0000256" key="2">
    <source>
        <dbReference type="ARBA" id="ARBA00013529"/>
    </source>
</evidence>
<dbReference type="HOGENOM" id="CLU_058393_1_0_9"/>
<evidence type="ECO:0000256" key="3">
    <source>
        <dbReference type="ARBA" id="ARBA00022485"/>
    </source>
</evidence>
<keyword evidence="3" id="KW-0004">4Fe-4S</keyword>
<dbReference type="eggNOG" id="COG2006">
    <property type="taxonomic scope" value="Bacteria"/>
</dbReference>
<dbReference type="GO" id="GO:0051539">
    <property type="term" value="F:4 iron, 4 sulfur cluster binding"/>
    <property type="evidence" value="ECO:0007669"/>
    <property type="project" value="UniProtKB-KW"/>
</dbReference>
<keyword evidence="4" id="KW-0479">Metal-binding</keyword>
<keyword evidence="6" id="KW-0411">Iron-sulfur</keyword>
<comment type="function">
    <text evidence="1">Ferredoxins are iron-sulfur proteins that transfer electrons in a wide variety of metabolic reactions.</text>
</comment>
<dbReference type="PANTHER" id="PTHR24960">
    <property type="entry name" value="PHOTOSYSTEM I IRON-SULFUR CENTER-RELATED"/>
    <property type="match status" value="1"/>
</dbReference>
<dbReference type="Gene3D" id="3.30.70.20">
    <property type="match status" value="1"/>
</dbReference>
<evidence type="ECO:0000313" key="8">
    <source>
        <dbReference type="EMBL" id="ADL35016.1"/>
    </source>
</evidence>
<organism evidence="8 9">
    <name type="scientific">Butyrivibrio proteoclasticus (strain ATCC 51982 / DSM 14932 / B316)</name>
    <name type="common">Clostridium proteoclasticum</name>
    <dbReference type="NCBI Taxonomy" id="515622"/>
    <lineage>
        <taxon>Bacteria</taxon>
        <taxon>Bacillati</taxon>
        <taxon>Bacillota</taxon>
        <taxon>Clostridia</taxon>
        <taxon>Lachnospirales</taxon>
        <taxon>Lachnospiraceae</taxon>
        <taxon>Butyrivibrio</taxon>
    </lineage>
</organism>
<protein>
    <recommendedName>
        <fullName evidence="2">Ferredoxin</fullName>
    </recommendedName>
</protein>
<evidence type="ECO:0000259" key="7">
    <source>
        <dbReference type="PROSITE" id="PS51379"/>
    </source>
</evidence>
<dbReference type="PROSITE" id="PS51379">
    <property type="entry name" value="4FE4S_FER_2"/>
    <property type="match status" value="2"/>
</dbReference>
<dbReference type="RefSeq" id="WP_013281669.1">
    <property type="nucleotide sequence ID" value="NC_014387.1"/>
</dbReference>
<evidence type="ECO:0000256" key="1">
    <source>
        <dbReference type="ARBA" id="ARBA00003532"/>
    </source>
</evidence>
<dbReference type="SUPFAM" id="SSF54862">
    <property type="entry name" value="4Fe-4S ferredoxins"/>
    <property type="match status" value="1"/>
</dbReference>
<dbReference type="AlphaFoldDB" id="E0RY61"/>
<keyword evidence="9" id="KW-1185">Reference proteome</keyword>
<dbReference type="PROSITE" id="PS00198">
    <property type="entry name" value="4FE4S_FER_1"/>
    <property type="match status" value="2"/>
</dbReference>
<sequence>MGNSNFERVAIEKCSSYGYAEIKTAVDKALDDIGGLYFVKSGMTIGIKANLVSAMAPEKSATTHPMILRRLCERLLELGASVVIGDSPGGLYTPPFLKNVYRTCGLEDMVKELDPSGEKVRLNDDYSICSGEFLKAVSLKTFIFTGWLNKVDAIINVSKLKTHAMMGMSCAVKNMFGTIPGATKPEYHMRFPNEQAFANVMVDLNEFFKPVLYVVDAIDGMEGNGPTAGEKRHIGAVLTSRKPYALDMVCADLIGMGYSDVPTLVAAGERGLGPKNVSEVEITGCAVSDVKVSDFKRATIHQSITFEGKGIKGAIASVGIKLVYNTKPMVRASECIGCKKCYETCPAKAITMVDSGKNKIPQIDRSKCIKCFCCQEFCPKGAMKVHYNILGKLANRINHI</sequence>
<dbReference type="InterPro" id="IPR017900">
    <property type="entry name" value="4Fe4S_Fe_S_CS"/>
</dbReference>
<dbReference type="EMBL" id="CP001810">
    <property type="protein sequence ID" value="ADL35016.1"/>
    <property type="molecule type" value="Genomic_DNA"/>
</dbReference>